<sequence length="77" mass="8681">MSMNMPLSHDQFAVKNVRSDEFMTPAELISGPCALPEAPLTMPRQELEREHSLGRRVVKALRLQARRLPLGSPERSV</sequence>
<evidence type="ECO:0000313" key="2">
    <source>
        <dbReference type="Proteomes" id="UP000295131"/>
    </source>
</evidence>
<gene>
    <name evidence="1" type="ORF">E2A64_06590</name>
</gene>
<organism evidence="1 2">
    <name type="scientific">Pseudohoeflea suaedae</name>
    <dbReference type="NCBI Taxonomy" id="877384"/>
    <lineage>
        <taxon>Bacteria</taxon>
        <taxon>Pseudomonadati</taxon>
        <taxon>Pseudomonadota</taxon>
        <taxon>Alphaproteobacteria</taxon>
        <taxon>Hyphomicrobiales</taxon>
        <taxon>Rhizobiaceae</taxon>
        <taxon>Pseudohoeflea</taxon>
    </lineage>
</organism>
<keyword evidence="2" id="KW-1185">Reference proteome</keyword>
<dbReference type="EMBL" id="SMSI01000001">
    <property type="protein sequence ID" value="TDH38757.1"/>
    <property type="molecule type" value="Genomic_DNA"/>
</dbReference>
<name>A0A4R5PQ53_9HYPH</name>
<reference evidence="1 2" key="1">
    <citation type="journal article" date="2013" name="Int. J. Syst. Evol. Microbiol.">
        <title>Hoeflea suaedae sp. nov., an endophytic bacterium isolated from the root of the halophyte Suaeda maritima.</title>
        <authorList>
            <person name="Chung E.J."/>
            <person name="Park J.A."/>
            <person name="Pramanik P."/>
            <person name="Bibi F."/>
            <person name="Jeon C.O."/>
            <person name="Chung Y.R."/>
        </authorList>
    </citation>
    <scope>NUCLEOTIDE SEQUENCE [LARGE SCALE GENOMIC DNA]</scope>
    <source>
        <strain evidence="1 2">YC6898</strain>
    </source>
</reference>
<proteinExistence type="predicted"/>
<comment type="caution">
    <text evidence="1">The sequence shown here is derived from an EMBL/GenBank/DDBJ whole genome shotgun (WGS) entry which is preliminary data.</text>
</comment>
<evidence type="ECO:0000313" key="1">
    <source>
        <dbReference type="EMBL" id="TDH38757.1"/>
    </source>
</evidence>
<dbReference type="AlphaFoldDB" id="A0A4R5PQ53"/>
<dbReference type="Proteomes" id="UP000295131">
    <property type="component" value="Unassembled WGS sequence"/>
</dbReference>
<accession>A0A4R5PQ53</accession>
<protein>
    <submittedName>
        <fullName evidence="1">Uncharacterized protein</fullName>
    </submittedName>
</protein>